<sequence length="23" mass="2575">IIATTNRAIIIMQLLLVLHILDS</sequence>
<protein>
    <submittedName>
        <fullName evidence="1">Uncharacterized protein</fullName>
    </submittedName>
</protein>
<feature type="non-terminal residue" evidence="1">
    <location>
        <position position="23"/>
    </location>
</feature>
<dbReference type="EMBL" id="UINC01049267">
    <property type="protein sequence ID" value="SVB60839.1"/>
    <property type="molecule type" value="Genomic_DNA"/>
</dbReference>
<gene>
    <name evidence="1" type="ORF">METZ01_LOCUS213693</name>
</gene>
<reference evidence="1" key="1">
    <citation type="submission" date="2018-05" db="EMBL/GenBank/DDBJ databases">
        <authorList>
            <person name="Lanie J.A."/>
            <person name="Ng W.-L."/>
            <person name="Kazmierczak K.M."/>
            <person name="Andrzejewski T.M."/>
            <person name="Davidsen T.M."/>
            <person name="Wayne K.J."/>
            <person name="Tettelin H."/>
            <person name="Glass J.I."/>
            <person name="Rusch D."/>
            <person name="Podicherti R."/>
            <person name="Tsui H.-C.T."/>
            <person name="Winkler M.E."/>
        </authorList>
    </citation>
    <scope>NUCLEOTIDE SEQUENCE</scope>
</reference>
<feature type="non-terminal residue" evidence="1">
    <location>
        <position position="1"/>
    </location>
</feature>
<accession>A0A382FDT7</accession>
<proteinExistence type="predicted"/>
<name>A0A382FDT7_9ZZZZ</name>
<evidence type="ECO:0000313" key="1">
    <source>
        <dbReference type="EMBL" id="SVB60839.1"/>
    </source>
</evidence>
<organism evidence="1">
    <name type="scientific">marine metagenome</name>
    <dbReference type="NCBI Taxonomy" id="408172"/>
    <lineage>
        <taxon>unclassified sequences</taxon>
        <taxon>metagenomes</taxon>
        <taxon>ecological metagenomes</taxon>
    </lineage>
</organism>
<dbReference type="AlphaFoldDB" id="A0A382FDT7"/>